<dbReference type="RefSeq" id="WP_177164941.1">
    <property type="nucleotide sequence ID" value="NZ_FNYK01000007.1"/>
</dbReference>
<dbReference type="PANTHER" id="PTHR22911:SF79">
    <property type="entry name" value="MOBA-LIKE NTP TRANSFERASE DOMAIN-CONTAINING PROTEIN"/>
    <property type="match status" value="1"/>
</dbReference>
<evidence type="ECO:0000259" key="3">
    <source>
        <dbReference type="Pfam" id="PF00892"/>
    </source>
</evidence>
<gene>
    <name evidence="4" type="ORF">SAMN04487834_100743</name>
</gene>
<dbReference type="STRING" id="322505.SAMN04487836_102109"/>
<dbReference type="eggNOG" id="COG0697">
    <property type="taxonomic scope" value="Bacteria"/>
</dbReference>
<feature type="domain" description="EamA" evidence="3">
    <location>
        <begin position="155"/>
        <end position="288"/>
    </location>
</feature>
<comment type="similarity">
    <text evidence="1">Belongs to the EamA transporter family.</text>
</comment>
<feature type="transmembrane region" description="Helical" evidence="2">
    <location>
        <begin position="244"/>
        <end position="265"/>
    </location>
</feature>
<dbReference type="AlphaFoldDB" id="A0A1H6RE62"/>
<evidence type="ECO:0000256" key="1">
    <source>
        <dbReference type="ARBA" id="ARBA00007362"/>
    </source>
</evidence>
<feature type="transmembrane region" description="Helical" evidence="2">
    <location>
        <begin position="38"/>
        <end position="59"/>
    </location>
</feature>
<feature type="transmembrane region" description="Helical" evidence="2">
    <location>
        <begin position="156"/>
        <end position="173"/>
    </location>
</feature>
<feature type="domain" description="EamA" evidence="3">
    <location>
        <begin position="3"/>
        <end position="142"/>
    </location>
</feature>
<feature type="transmembrane region" description="Helical" evidence="2">
    <location>
        <begin position="124"/>
        <end position="144"/>
    </location>
</feature>
<dbReference type="Pfam" id="PF00892">
    <property type="entry name" value="EamA"/>
    <property type="match status" value="2"/>
</dbReference>
<keyword evidence="2" id="KW-0812">Transmembrane</keyword>
<sequence>MKKGFLYTIIGAVSWGFSGSMGQHLFETYHVNAPWLVSVRMIFAGIILCIVSMMTMPHATRNLLKSKKDMAVETVFALAGLAFVQLAYLTTIRLSNAATATVLQNLNPVMIMIFVCLTHRKLPTLVEFICIILAIAGTFIVATHGSLTSLSISPKALFFGLLTAFACCVYTILPVQLMKKFGSMPVIGIGMLVGGIIMTLFVQSWKLYVPLDFAGWLGVILMVVVGTAFAFTFFLTGVKEIGPVYGSIIGSLEPLTAAILGLVWLHTPLSWIDGVGFVMIMITVFLLSAPKRTHS</sequence>
<evidence type="ECO:0000313" key="5">
    <source>
        <dbReference type="Proteomes" id="UP000183028"/>
    </source>
</evidence>
<keyword evidence="2" id="KW-1133">Transmembrane helix</keyword>
<evidence type="ECO:0000313" key="4">
    <source>
        <dbReference type="EMBL" id="SEI51534.1"/>
    </source>
</evidence>
<keyword evidence="5" id="KW-1185">Reference proteome</keyword>
<dbReference type="PANTHER" id="PTHR22911">
    <property type="entry name" value="ACYL-MALONYL CONDENSING ENZYME-RELATED"/>
    <property type="match status" value="1"/>
</dbReference>
<proteinExistence type="inferred from homology"/>
<name>A0A1H6RE62_9FIRM</name>
<accession>A0A1H6RE62</accession>
<feature type="transmembrane region" description="Helical" evidence="2">
    <location>
        <begin position="271"/>
        <end position="289"/>
    </location>
</feature>
<feature type="transmembrane region" description="Helical" evidence="2">
    <location>
        <begin position="214"/>
        <end position="237"/>
    </location>
</feature>
<dbReference type="EMBL" id="FNYK01000007">
    <property type="protein sequence ID" value="SEI51534.1"/>
    <property type="molecule type" value="Genomic_DNA"/>
</dbReference>
<evidence type="ECO:0000256" key="2">
    <source>
        <dbReference type="SAM" id="Phobius"/>
    </source>
</evidence>
<feature type="transmembrane region" description="Helical" evidence="2">
    <location>
        <begin position="71"/>
        <end position="91"/>
    </location>
</feature>
<feature type="transmembrane region" description="Helical" evidence="2">
    <location>
        <begin position="185"/>
        <end position="202"/>
    </location>
</feature>
<keyword evidence="2" id="KW-0472">Membrane</keyword>
<organism evidence="4 5">
    <name type="scientific">Sharpea azabuensis</name>
    <dbReference type="NCBI Taxonomy" id="322505"/>
    <lineage>
        <taxon>Bacteria</taxon>
        <taxon>Bacillati</taxon>
        <taxon>Bacillota</taxon>
        <taxon>Erysipelotrichia</taxon>
        <taxon>Erysipelotrichales</taxon>
        <taxon>Coprobacillaceae</taxon>
        <taxon>Sharpea</taxon>
    </lineage>
</organism>
<reference evidence="5" key="1">
    <citation type="submission" date="2016-10" db="EMBL/GenBank/DDBJ databases">
        <authorList>
            <person name="Varghese N."/>
        </authorList>
    </citation>
    <scope>NUCLEOTIDE SEQUENCE [LARGE SCALE GENOMIC DNA]</scope>
    <source>
        <strain evidence="5">DSM 20406</strain>
    </source>
</reference>
<dbReference type="GO" id="GO:0016020">
    <property type="term" value="C:membrane"/>
    <property type="evidence" value="ECO:0007669"/>
    <property type="project" value="InterPro"/>
</dbReference>
<dbReference type="Proteomes" id="UP000183028">
    <property type="component" value="Unassembled WGS sequence"/>
</dbReference>
<dbReference type="InterPro" id="IPR000620">
    <property type="entry name" value="EamA_dom"/>
</dbReference>
<protein>
    <submittedName>
        <fullName evidence="4">Threonine/homoserine efflux transporter RhtA</fullName>
    </submittedName>
</protein>
<dbReference type="SUPFAM" id="SSF103481">
    <property type="entry name" value="Multidrug resistance efflux transporter EmrE"/>
    <property type="match status" value="2"/>
</dbReference>
<dbReference type="InterPro" id="IPR037185">
    <property type="entry name" value="EmrE-like"/>
</dbReference>